<evidence type="ECO:0000256" key="5">
    <source>
        <dbReference type="ARBA" id="ARBA00022801"/>
    </source>
</evidence>
<dbReference type="Pfam" id="PF01694">
    <property type="entry name" value="Rhomboid"/>
    <property type="match status" value="1"/>
</dbReference>
<feature type="transmembrane region" description="Helical" evidence="8">
    <location>
        <begin position="163"/>
        <end position="180"/>
    </location>
</feature>
<dbReference type="PANTHER" id="PTHR43066">
    <property type="entry name" value="RHOMBOID-RELATED PROTEIN"/>
    <property type="match status" value="1"/>
</dbReference>
<evidence type="ECO:0000256" key="8">
    <source>
        <dbReference type="SAM" id="Phobius"/>
    </source>
</evidence>
<keyword evidence="3 10" id="KW-0645">Protease</keyword>
<reference evidence="11" key="1">
    <citation type="submission" date="2016-11" db="EMBL/GenBank/DDBJ databases">
        <authorList>
            <person name="Varghese N."/>
            <person name="Submissions S."/>
        </authorList>
    </citation>
    <scope>NUCLEOTIDE SEQUENCE [LARGE SCALE GENOMIC DNA]</scope>
    <source>
        <strain evidence="11">DSM 18829</strain>
    </source>
</reference>
<dbReference type="EMBL" id="FQZI01000004">
    <property type="protein sequence ID" value="SHJ02328.1"/>
    <property type="molecule type" value="Genomic_DNA"/>
</dbReference>
<dbReference type="AlphaFoldDB" id="A0A1M6FX84"/>
<evidence type="ECO:0000256" key="1">
    <source>
        <dbReference type="ARBA" id="ARBA00004141"/>
    </source>
</evidence>
<keyword evidence="6 8" id="KW-1133">Transmembrane helix</keyword>
<evidence type="ECO:0000256" key="2">
    <source>
        <dbReference type="ARBA" id="ARBA00009045"/>
    </source>
</evidence>
<dbReference type="InterPro" id="IPR035952">
    <property type="entry name" value="Rhomboid-like_sf"/>
</dbReference>
<evidence type="ECO:0000313" key="10">
    <source>
        <dbReference type="EMBL" id="SHJ02328.1"/>
    </source>
</evidence>
<dbReference type="GO" id="GO:0004252">
    <property type="term" value="F:serine-type endopeptidase activity"/>
    <property type="evidence" value="ECO:0007669"/>
    <property type="project" value="InterPro"/>
</dbReference>
<evidence type="ECO:0000259" key="9">
    <source>
        <dbReference type="Pfam" id="PF01694"/>
    </source>
</evidence>
<evidence type="ECO:0000256" key="6">
    <source>
        <dbReference type="ARBA" id="ARBA00022989"/>
    </source>
</evidence>
<keyword evidence="7 8" id="KW-0472">Membrane</keyword>
<dbReference type="InterPro" id="IPR022764">
    <property type="entry name" value="Peptidase_S54_rhomboid_dom"/>
</dbReference>
<feature type="transmembrane region" description="Helical" evidence="8">
    <location>
        <begin position="66"/>
        <end position="84"/>
    </location>
</feature>
<dbReference type="GO" id="GO:0006508">
    <property type="term" value="P:proteolysis"/>
    <property type="evidence" value="ECO:0007669"/>
    <property type="project" value="UniProtKB-KW"/>
</dbReference>
<protein>
    <submittedName>
        <fullName evidence="10">Membrane associated serine protease, rhomboid family</fullName>
    </submittedName>
</protein>
<name>A0A1M6FX84_9FLAO</name>
<accession>A0A1M6FX84</accession>
<feature type="transmembrane region" description="Helical" evidence="8">
    <location>
        <begin position="138"/>
        <end position="157"/>
    </location>
</feature>
<keyword evidence="4 8" id="KW-0812">Transmembrane</keyword>
<comment type="subcellular location">
    <subcellularLocation>
        <location evidence="1">Membrane</location>
        <topology evidence="1">Multi-pass membrane protein</topology>
    </subcellularLocation>
</comment>
<proteinExistence type="inferred from homology"/>
<dbReference type="OrthoDB" id="465874at2"/>
<evidence type="ECO:0000256" key="4">
    <source>
        <dbReference type="ARBA" id="ARBA00022692"/>
    </source>
</evidence>
<keyword evidence="5" id="KW-0378">Hydrolase</keyword>
<sequence length="255" mass="29600">MKESDFKFSTSVIAWPLFFVLVLWGVYLLEIILPGDLLDYGVLPRTVSGIKGIFFSVFLHGDINHLWNNSVSLFVLLMALRYFYRIESLKVLIWGVVLSGIGTWLIGRESYHIGASGLVYVLASFMFFEGFQTKHYRLIALSFGIVLMYGGMIWYMFPSAEVHISWEAHLSGFLAGFVLSRMIDSKVYEKPIVYDWQHPDFDPSQDEFMKHFDENGNFAPKPKESEVVEADEVFRFFNSDSQVFYHYKQEKKDNQ</sequence>
<feature type="domain" description="Peptidase S54 rhomboid" evidence="9">
    <location>
        <begin position="53"/>
        <end position="182"/>
    </location>
</feature>
<gene>
    <name evidence="10" type="ORF">SAMN05444363_2395</name>
</gene>
<feature type="transmembrane region" description="Helical" evidence="8">
    <location>
        <begin position="91"/>
        <end position="107"/>
    </location>
</feature>
<evidence type="ECO:0000256" key="3">
    <source>
        <dbReference type="ARBA" id="ARBA00022670"/>
    </source>
</evidence>
<feature type="transmembrane region" description="Helical" evidence="8">
    <location>
        <begin position="113"/>
        <end position="131"/>
    </location>
</feature>
<dbReference type="STRING" id="415425.SAMN05444363_2395"/>
<feature type="transmembrane region" description="Helical" evidence="8">
    <location>
        <begin position="12"/>
        <end position="33"/>
    </location>
</feature>
<evidence type="ECO:0000313" key="11">
    <source>
        <dbReference type="Proteomes" id="UP000184488"/>
    </source>
</evidence>
<organism evidence="10 11">
    <name type="scientific">Flavobacterium terrae</name>
    <dbReference type="NCBI Taxonomy" id="415425"/>
    <lineage>
        <taxon>Bacteria</taxon>
        <taxon>Pseudomonadati</taxon>
        <taxon>Bacteroidota</taxon>
        <taxon>Flavobacteriia</taxon>
        <taxon>Flavobacteriales</taxon>
        <taxon>Flavobacteriaceae</taxon>
        <taxon>Flavobacterium</taxon>
    </lineage>
</organism>
<dbReference type="SUPFAM" id="SSF144091">
    <property type="entry name" value="Rhomboid-like"/>
    <property type="match status" value="1"/>
</dbReference>
<dbReference type="GO" id="GO:0016020">
    <property type="term" value="C:membrane"/>
    <property type="evidence" value="ECO:0007669"/>
    <property type="project" value="UniProtKB-SubCell"/>
</dbReference>
<evidence type="ECO:0000256" key="7">
    <source>
        <dbReference type="ARBA" id="ARBA00023136"/>
    </source>
</evidence>
<keyword evidence="11" id="KW-1185">Reference proteome</keyword>
<comment type="similarity">
    <text evidence="2">Belongs to the peptidase S54 family.</text>
</comment>
<dbReference type="Proteomes" id="UP000184488">
    <property type="component" value="Unassembled WGS sequence"/>
</dbReference>
<dbReference type="Gene3D" id="1.20.1540.10">
    <property type="entry name" value="Rhomboid-like"/>
    <property type="match status" value="1"/>
</dbReference>
<dbReference type="RefSeq" id="WP_073311726.1">
    <property type="nucleotide sequence ID" value="NZ_FQZI01000004.1"/>
</dbReference>
<dbReference type="PANTHER" id="PTHR43066:SF1">
    <property type="entry name" value="RHOMBOID PROTEIN 2"/>
    <property type="match status" value="1"/>
</dbReference>